<organism evidence="8 9">
    <name type="scientific">Rugosimonospora africana</name>
    <dbReference type="NCBI Taxonomy" id="556532"/>
    <lineage>
        <taxon>Bacteria</taxon>
        <taxon>Bacillati</taxon>
        <taxon>Actinomycetota</taxon>
        <taxon>Actinomycetes</taxon>
        <taxon>Micromonosporales</taxon>
        <taxon>Micromonosporaceae</taxon>
        <taxon>Rugosimonospora</taxon>
    </lineage>
</organism>
<feature type="domain" description="EamA" evidence="7">
    <location>
        <begin position="27"/>
        <end position="150"/>
    </location>
</feature>
<feature type="transmembrane region" description="Helical" evidence="6">
    <location>
        <begin position="279"/>
        <end position="299"/>
    </location>
</feature>
<comment type="subcellular location">
    <subcellularLocation>
        <location evidence="1">Membrane</location>
        <topology evidence="1">Multi-pass membrane protein</topology>
    </subcellularLocation>
</comment>
<dbReference type="Pfam" id="PF00892">
    <property type="entry name" value="EamA"/>
    <property type="match status" value="2"/>
</dbReference>
<evidence type="ECO:0000256" key="2">
    <source>
        <dbReference type="ARBA" id="ARBA00007362"/>
    </source>
</evidence>
<name>A0A8J3QW01_9ACTN</name>
<dbReference type="InterPro" id="IPR037185">
    <property type="entry name" value="EmrE-like"/>
</dbReference>
<dbReference type="InterPro" id="IPR000620">
    <property type="entry name" value="EamA_dom"/>
</dbReference>
<gene>
    <name evidence="8" type="ORF">Raf01_49950</name>
</gene>
<dbReference type="Proteomes" id="UP000642748">
    <property type="component" value="Unassembled WGS sequence"/>
</dbReference>
<evidence type="ECO:0000259" key="7">
    <source>
        <dbReference type="Pfam" id="PF00892"/>
    </source>
</evidence>
<evidence type="ECO:0000256" key="6">
    <source>
        <dbReference type="SAM" id="Phobius"/>
    </source>
</evidence>
<feature type="transmembrane region" description="Helical" evidence="6">
    <location>
        <begin position="224"/>
        <end position="244"/>
    </location>
</feature>
<evidence type="ECO:0000313" key="8">
    <source>
        <dbReference type="EMBL" id="GIH16823.1"/>
    </source>
</evidence>
<feature type="transmembrane region" description="Helical" evidence="6">
    <location>
        <begin position="159"/>
        <end position="179"/>
    </location>
</feature>
<feature type="transmembrane region" description="Helical" evidence="6">
    <location>
        <begin position="51"/>
        <end position="69"/>
    </location>
</feature>
<evidence type="ECO:0000256" key="5">
    <source>
        <dbReference type="ARBA" id="ARBA00023136"/>
    </source>
</evidence>
<protein>
    <submittedName>
        <fullName evidence="8">ABC transporter permease</fullName>
    </submittedName>
</protein>
<dbReference type="InterPro" id="IPR050638">
    <property type="entry name" value="AA-Vitamin_Transporters"/>
</dbReference>
<dbReference type="EMBL" id="BONZ01000047">
    <property type="protein sequence ID" value="GIH16823.1"/>
    <property type="molecule type" value="Genomic_DNA"/>
</dbReference>
<proteinExistence type="inferred from homology"/>
<keyword evidence="4 6" id="KW-1133">Transmembrane helix</keyword>
<feature type="transmembrane region" description="Helical" evidence="6">
    <location>
        <begin position="134"/>
        <end position="153"/>
    </location>
</feature>
<evidence type="ECO:0000256" key="3">
    <source>
        <dbReference type="ARBA" id="ARBA00022692"/>
    </source>
</evidence>
<dbReference type="GO" id="GO:0016020">
    <property type="term" value="C:membrane"/>
    <property type="evidence" value="ECO:0007669"/>
    <property type="project" value="UniProtKB-SubCell"/>
</dbReference>
<comment type="similarity">
    <text evidence="2">Belongs to the EamA transporter family.</text>
</comment>
<dbReference type="AlphaFoldDB" id="A0A8J3QW01"/>
<keyword evidence="3 6" id="KW-0812">Transmembrane</keyword>
<feature type="transmembrane region" description="Helical" evidence="6">
    <location>
        <begin position="21"/>
        <end position="45"/>
    </location>
</feature>
<accession>A0A8J3QW01</accession>
<dbReference type="RefSeq" id="WP_239133878.1">
    <property type="nucleotide sequence ID" value="NZ_BONZ01000047.1"/>
</dbReference>
<feature type="transmembrane region" description="Helical" evidence="6">
    <location>
        <begin position="107"/>
        <end position="127"/>
    </location>
</feature>
<evidence type="ECO:0000313" key="9">
    <source>
        <dbReference type="Proteomes" id="UP000642748"/>
    </source>
</evidence>
<feature type="transmembrane region" description="Helical" evidence="6">
    <location>
        <begin position="81"/>
        <end position="101"/>
    </location>
</feature>
<reference evidence="8" key="1">
    <citation type="submission" date="2021-01" db="EMBL/GenBank/DDBJ databases">
        <title>Whole genome shotgun sequence of Rugosimonospora africana NBRC 104875.</title>
        <authorList>
            <person name="Komaki H."/>
            <person name="Tamura T."/>
        </authorList>
    </citation>
    <scope>NUCLEOTIDE SEQUENCE</scope>
    <source>
        <strain evidence="8">NBRC 104875</strain>
    </source>
</reference>
<keyword evidence="5 6" id="KW-0472">Membrane</keyword>
<sequence length="310" mass="32108">MLDTRTRPAAATPARRPAGHWATTGLTALAPVTWGTTYLVTTQWLPPDRPMLSGVLRALPAGLIALAIGRRLPHGVWWWRAVVLGTLNIGAFFVLLFIAAYRLPGGVAATLSAAQPLIVAGLALPLLRESPSWWRLGWGVVGVVGVALMVLRGRLSVDLAGVLAGLAGTTVMAAGTVLAKRWGRPPGVGAVAFAGWQLTAGGLLIVPVALAVEGAPPGLDAPAILGYAWLSLVGTGLAYTLWFTGLARLPVTAMSFLPLLSPVVATVLGWALLGQSLTASQLLGFGLALIAIATAQLSPGRKASRIERKS</sequence>
<dbReference type="PANTHER" id="PTHR32322">
    <property type="entry name" value="INNER MEMBRANE TRANSPORTER"/>
    <property type="match status" value="1"/>
</dbReference>
<feature type="transmembrane region" description="Helical" evidence="6">
    <location>
        <begin position="191"/>
        <end position="212"/>
    </location>
</feature>
<dbReference type="PANTHER" id="PTHR32322:SF2">
    <property type="entry name" value="EAMA DOMAIN-CONTAINING PROTEIN"/>
    <property type="match status" value="1"/>
</dbReference>
<dbReference type="SUPFAM" id="SSF103481">
    <property type="entry name" value="Multidrug resistance efflux transporter EmrE"/>
    <property type="match status" value="2"/>
</dbReference>
<keyword evidence="9" id="KW-1185">Reference proteome</keyword>
<evidence type="ECO:0000256" key="1">
    <source>
        <dbReference type="ARBA" id="ARBA00004141"/>
    </source>
</evidence>
<evidence type="ECO:0000256" key="4">
    <source>
        <dbReference type="ARBA" id="ARBA00022989"/>
    </source>
</evidence>
<comment type="caution">
    <text evidence="8">The sequence shown here is derived from an EMBL/GenBank/DDBJ whole genome shotgun (WGS) entry which is preliminary data.</text>
</comment>
<feature type="transmembrane region" description="Helical" evidence="6">
    <location>
        <begin position="256"/>
        <end position="273"/>
    </location>
</feature>
<feature type="domain" description="EamA" evidence="7">
    <location>
        <begin position="160"/>
        <end position="293"/>
    </location>
</feature>